<keyword evidence="3" id="KW-1185">Reference proteome</keyword>
<feature type="region of interest" description="Disordered" evidence="1">
    <location>
        <begin position="180"/>
        <end position="210"/>
    </location>
</feature>
<proteinExistence type="predicted"/>
<feature type="region of interest" description="Disordered" evidence="1">
    <location>
        <begin position="245"/>
        <end position="269"/>
    </location>
</feature>
<protein>
    <recommendedName>
        <fullName evidence="4">SprT-like domain-containing protein</fullName>
    </recommendedName>
</protein>
<dbReference type="EMBL" id="CP056041">
    <property type="protein sequence ID" value="QKZ20591.1"/>
    <property type="molecule type" value="Genomic_DNA"/>
</dbReference>
<evidence type="ECO:0008006" key="4">
    <source>
        <dbReference type="Google" id="ProtNLM"/>
    </source>
</evidence>
<dbReference type="Proteomes" id="UP000509418">
    <property type="component" value="Chromosome"/>
</dbReference>
<dbReference type="AlphaFoldDB" id="A0A7H8TAQ5"/>
<dbReference type="RefSeq" id="WP_176576555.1">
    <property type="nucleotide sequence ID" value="NZ_CBDRGH010000059.1"/>
</dbReference>
<evidence type="ECO:0000313" key="3">
    <source>
        <dbReference type="Proteomes" id="UP000509418"/>
    </source>
</evidence>
<evidence type="ECO:0000256" key="1">
    <source>
        <dbReference type="SAM" id="MobiDB-lite"/>
    </source>
</evidence>
<name>A0A7H8TAQ5_STRCX</name>
<evidence type="ECO:0000313" key="2">
    <source>
        <dbReference type="EMBL" id="QKZ20591.1"/>
    </source>
</evidence>
<organism evidence="2 3">
    <name type="scientific">Streptomyces chartreusis</name>
    <dbReference type="NCBI Taxonomy" id="1969"/>
    <lineage>
        <taxon>Bacteria</taxon>
        <taxon>Bacillati</taxon>
        <taxon>Actinomycetota</taxon>
        <taxon>Actinomycetes</taxon>
        <taxon>Kitasatosporales</taxon>
        <taxon>Streptomycetaceae</taxon>
        <taxon>Streptomyces</taxon>
    </lineage>
</organism>
<feature type="compositionally biased region" description="Acidic residues" evidence="1">
    <location>
        <begin position="186"/>
        <end position="197"/>
    </location>
</feature>
<feature type="region of interest" description="Disordered" evidence="1">
    <location>
        <begin position="46"/>
        <end position="65"/>
    </location>
</feature>
<gene>
    <name evidence="2" type="ORF">HUT05_26555</name>
</gene>
<accession>A0A7H8TAQ5</accession>
<sequence>MTAPKTDPGREGTRLITALEKCWVAIQKNHPDVPPVLFITGTGIARRQTEKPSTSADAPRRRHYPTRGHHWADRWAVAEQEQRLAELFVAGETCRDGGEEILKTELHEAAHALAHVRKIQDVSKGDPRWHRKEFAALAREVGLEPPRKSEKPLGFSNCELTDATRRKYASVIRQLDAAALPGLGGDEAETTDEETPDQPENPGSTNGKRLKVSCSCEPARAFAVTPKVLGEGPIICGVCGEPFTLPAEEEDQEQPPGAEADPEAEPDSPAAAFVLALPEPRPAEGVETPDFPMDMGR</sequence>
<reference evidence="2 3" key="1">
    <citation type="submission" date="2020-06" db="EMBL/GenBank/DDBJ databases">
        <title>Genome mining for natural products.</title>
        <authorList>
            <person name="Zhang B."/>
            <person name="Shi J."/>
            <person name="Ge H."/>
        </authorList>
    </citation>
    <scope>NUCLEOTIDE SEQUENCE [LARGE SCALE GENOMIC DNA]</scope>
    <source>
        <strain evidence="2 3">NA02069</strain>
    </source>
</reference>